<keyword evidence="1" id="KW-0472">Membrane</keyword>
<evidence type="ECO:0000313" key="2">
    <source>
        <dbReference type="EMBL" id="MEI4768082.1"/>
    </source>
</evidence>
<proteinExistence type="predicted"/>
<keyword evidence="3" id="KW-1185">Reference proteome</keyword>
<sequence>MKIKGLFTMNIAYILLSLFMFLIARKYVFVDETVRSAVSTLTIGIIGIINTFFIDQKRLQKAFKRLLVIYTIGLITLTILFYMELPTYTYKEAVAKIESKTGEKMVKGKVAKQSIGHYIIETYGGTYIFNVDSGDFGKRRESK</sequence>
<dbReference type="Proteomes" id="UP001364890">
    <property type="component" value="Unassembled WGS sequence"/>
</dbReference>
<feature type="transmembrane region" description="Helical" evidence="1">
    <location>
        <begin position="66"/>
        <end position="83"/>
    </location>
</feature>
<feature type="transmembrane region" description="Helical" evidence="1">
    <location>
        <begin position="7"/>
        <end position="24"/>
    </location>
</feature>
<feature type="transmembrane region" description="Helical" evidence="1">
    <location>
        <begin position="36"/>
        <end position="54"/>
    </location>
</feature>
<protein>
    <submittedName>
        <fullName evidence="2">Uncharacterized protein</fullName>
    </submittedName>
</protein>
<organism evidence="2 3">
    <name type="scientific">Psychrobacillus mangrovi</name>
    <dbReference type="NCBI Taxonomy" id="3117745"/>
    <lineage>
        <taxon>Bacteria</taxon>
        <taxon>Bacillati</taxon>
        <taxon>Bacillota</taxon>
        <taxon>Bacilli</taxon>
        <taxon>Bacillales</taxon>
        <taxon>Bacillaceae</taxon>
        <taxon>Psychrobacillus</taxon>
    </lineage>
</organism>
<evidence type="ECO:0000256" key="1">
    <source>
        <dbReference type="SAM" id="Phobius"/>
    </source>
</evidence>
<gene>
    <name evidence="2" type="ORF">WAX74_00210</name>
</gene>
<keyword evidence="1" id="KW-0812">Transmembrane</keyword>
<dbReference type="EMBL" id="JBAWSY010000001">
    <property type="protein sequence ID" value="MEI4768082.1"/>
    <property type="molecule type" value="Genomic_DNA"/>
</dbReference>
<keyword evidence="1" id="KW-1133">Transmembrane helix</keyword>
<reference evidence="2 3" key="1">
    <citation type="submission" date="2024-01" db="EMBL/GenBank/DDBJ databases">
        <title>Seven novel Bacillus-like species.</title>
        <authorList>
            <person name="Liu G."/>
        </authorList>
    </citation>
    <scope>NUCLEOTIDE SEQUENCE [LARGE SCALE GENOMIC DNA]</scope>
    <source>
        <strain evidence="2 3">FJAT-51614</strain>
    </source>
</reference>
<accession>A0ABU8EZ85</accession>
<dbReference type="RefSeq" id="WP_336495639.1">
    <property type="nucleotide sequence ID" value="NZ_JBAWSY010000001.1"/>
</dbReference>
<name>A0ABU8EZ85_9BACI</name>
<comment type="caution">
    <text evidence="2">The sequence shown here is derived from an EMBL/GenBank/DDBJ whole genome shotgun (WGS) entry which is preliminary data.</text>
</comment>
<evidence type="ECO:0000313" key="3">
    <source>
        <dbReference type="Proteomes" id="UP001364890"/>
    </source>
</evidence>